<dbReference type="AlphaFoldDB" id="A0A931BJP8"/>
<sequence length="409" mass="42542">MDNEQLNLNTEPNDIAGNRIDGPVGNTATQHTAPGAGVGLPGGPPQQQGGATATPDVSSPAAPASSESLAASETSMGKGAVEANPQTQENKEADPADVAPEGAYGGNFSNSTQGSYHDQARRDNQDSDASRGEFGAQDLGGTTHGGFGNQNRLADYEPHNTAEDRYYGGPGAPGPQDNAYRAYDGRDERPDSRTQYGFETGTPVNQNFGAGRTLPNDNGSPQGNDSGYADNYGTTSLRGQSTATAAPQAGATVQPDQRNQTENYMPTPGAPADKQQVAPSAGSAPADPEIGGHRPASSQGYGDRGREQLRETPNFATGDDRNGYAQNPEANKGDASQGIGSRGGSYNDAYDDSQPGSRTGSPAQGEQRHEDRAQNYGQEARQENRSGDANDADHGSPRRNAGRDGEKDE</sequence>
<organism evidence="2 3">
    <name type="scientific">Hymenobacter properus</name>
    <dbReference type="NCBI Taxonomy" id="2791026"/>
    <lineage>
        <taxon>Bacteria</taxon>
        <taxon>Pseudomonadati</taxon>
        <taxon>Bacteroidota</taxon>
        <taxon>Cytophagia</taxon>
        <taxon>Cytophagales</taxon>
        <taxon>Hymenobacteraceae</taxon>
        <taxon>Hymenobacter</taxon>
    </lineage>
</organism>
<feature type="compositionally biased region" description="Polar residues" evidence="1">
    <location>
        <begin position="254"/>
        <end position="264"/>
    </location>
</feature>
<feature type="compositionally biased region" description="Basic and acidic residues" evidence="1">
    <location>
        <begin position="118"/>
        <end position="131"/>
    </location>
</feature>
<feature type="compositionally biased region" description="Polar residues" evidence="1">
    <location>
        <begin position="193"/>
        <end position="208"/>
    </location>
</feature>
<feature type="compositionally biased region" description="Basic and acidic residues" evidence="1">
    <location>
        <begin position="380"/>
        <end position="409"/>
    </location>
</feature>
<feature type="compositionally biased region" description="Polar residues" evidence="1">
    <location>
        <begin position="107"/>
        <end position="116"/>
    </location>
</feature>
<comment type="caution">
    <text evidence="2">The sequence shown here is derived from an EMBL/GenBank/DDBJ whole genome shotgun (WGS) entry which is preliminary data.</text>
</comment>
<dbReference type="EMBL" id="JADQDP010000003">
    <property type="protein sequence ID" value="MBF9142597.1"/>
    <property type="molecule type" value="Genomic_DNA"/>
</dbReference>
<feature type="compositionally biased region" description="Polar residues" evidence="1">
    <location>
        <begin position="354"/>
        <end position="364"/>
    </location>
</feature>
<feature type="compositionally biased region" description="Polar residues" evidence="1">
    <location>
        <begin position="232"/>
        <end position="245"/>
    </location>
</feature>
<accession>A0A931BJP8</accession>
<evidence type="ECO:0000256" key="1">
    <source>
        <dbReference type="SAM" id="MobiDB-lite"/>
    </source>
</evidence>
<proteinExistence type="predicted"/>
<dbReference type="RefSeq" id="WP_196286949.1">
    <property type="nucleotide sequence ID" value="NZ_JADQDP010000003.1"/>
</dbReference>
<reference evidence="2 3" key="1">
    <citation type="submission" date="2020-11" db="EMBL/GenBank/DDBJ databases">
        <authorList>
            <person name="Kim M.K."/>
        </authorList>
    </citation>
    <scope>NUCLEOTIDE SEQUENCE [LARGE SCALE GENOMIC DNA]</scope>
    <source>
        <strain evidence="2 3">BT439</strain>
    </source>
</reference>
<evidence type="ECO:0000313" key="3">
    <source>
        <dbReference type="Proteomes" id="UP000645610"/>
    </source>
</evidence>
<feature type="region of interest" description="Disordered" evidence="1">
    <location>
        <begin position="1"/>
        <end position="409"/>
    </location>
</feature>
<feature type="compositionally biased region" description="Polar residues" evidence="1">
    <location>
        <begin position="215"/>
        <end position="225"/>
    </location>
</feature>
<feature type="compositionally biased region" description="Low complexity" evidence="1">
    <location>
        <begin position="45"/>
        <end position="75"/>
    </location>
</feature>
<feature type="compositionally biased region" description="Basic and acidic residues" evidence="1">
    <location>
        <begin position="154"/>
        <end position="166"/>
    </location>
</feature>
<keyword evidence="3" id="KW-1185">Reference proteome</keyword>
<gene>
    <name evidence="2" type="ORF">I2I01_13195</name>
</gene>
<feature type="compositionally biased region" description="Basic and acidic residues" evidence="1">
    <location>
        <begin position="183"/>
        <end position="192"/>
    </location>
</feature>
<protein>
    <submittedName>
        <fullName evidence="2">Uncharacterized protein</fullName>
    </submittedName>
</protein>
<dbReference type="Proteomes" id="UP000645610">
    <property type="component" value="Unassembled WGS sequence"/>
</dbReference>
<evidence type="ECO:0000313" key="2">
    <source>
        <dbReference type="EMBL" id="MBF9142597.1"/>
    </source>
</evidence>
<feature type="compositionally biased region" description="Polar residues" evidence="1">
    <location>
        <begin position="1"/>
        <end position="12"/>
    </location>
</feature>
<name>A0A931BJP8_9BACT</name>